<gene>
    <name evidence="2" type="ORF">TGEB3V08_LOCUS4455</name>
</gene>
<accession>A0A7R9PKD1</accession>
<evidence type="ECO:0000313" key="2">
    <source>
        <dbReference type="EMBL" id="CAD7591109.1"/>
    </source>
</evidence>
<organism evidence="2">
    <name type="scientific">Timema genevievae</name>
    <name type="common">Walking stick</name>
    <dbReference type="NCBI Taxonomy" id="629358"/>
    <lineage>
        <taxon>Eukaryota</taxon>
        <taxon>Metazoa</taxon>
        <taxon>Ecdysozoa</taxon>
        <taxon>Arthropoda</taxon>
        <taxon>Hexapoda</taxon>
        <taxon>Insecta</taxon>
        <taxon>Pterygota</taxon>
        <taxon>Neoptera</taxon>
        <taxon>Polyneoptera</taxon>
        <taxon>Phasmatodea</taxon>
        <taxon>Timematodea</taxon>
        <taxon>Timematoidea</taxon>
        <taxon>Timematidae</taxon>
        <taxon>Timema</taxon>
    </lineage>
</organism>
<protein>
    <submittedName>
        <fullName evidence="2">Uncharacterized protein</fullName>
    </submittedName>
</protein>
<sequence>MTSNRNRIARQQVSIRNPTTVSVREGRGGNAYVGLHSVLLVMPTSQLAMTGPGSVVTCSRRQQDRLVIEELLKPPEVVLDIQNIQVDMQSPSGDIPREQELTVPRPYREQELNSPRAFKCLQSKGRQESKSLPSKGHQESKRLLSQGHQEIKNLPSQGLQESNSLPFQGLQESKKPSGEQEPIVPGPYREQELNSPRAFKSLQTKGRQESKKMFGSCYAESGFQQTVDTLLHEQEAMVVLLEEQDHLELDF</sequence>
<dbReference type="AlphaFoldDB" id="A0A7R9PKD1"/>
<evidence type="ECO:0000256" key="1">
    <source>
        <dbReference type="SAM" id="MobiDB-lite"/>
    </source>
</evidence>
<reference evidence="2" key="1">
    <citation type="submission" date="2020-11" db="EMBL/GenBank/DDBJ databases">
        <authorList>
            <person name="Tran Van P."/>
        </authorList>
    </citation>
    <scope>NUCLEOTIDE SEQUENCE</scope>
</reference>
<feature type="region of interest" description="Disordered" evidence="1">
    <location>
        <begin position="168"/>
        <end position="196"/>
    </location>
</feature>
<proteinExistence type="predicted"/>
<dbReference type="EMBL" id="OE840547">
    <property type="protein sequence ID" value="CAD7591109.1"/>
    <property type="molecule type" value="Genomic_DNA"/>
</dbReference>
<name>A0A7R9PKD1_TIMGE</name>
<feature type="compositionally biased region" description="Basic and acidic residues" evidence="1">
    <location>
        <begin position="95"/>
        <end position="111"/>
    </location>
</feature>
<feature type="region of interest" description="Disordered" evidence="1">
    <location>
        <begin position="88"/>
        <end position="143"/>
    </location>
</feature>